<proteinExistence type="predicted"/>
<sequence>MDRSNIGSLGLVALVAVVSTSIILVSYHLRRRLQDDTKLNKTAEQQRQSKMTMKEVGFMDDVAEDLSSDEEECPRRLGTTAIRVPIQPLLRRVPRFNNLAFEFN</sequence>
<dbReference type="AlphaFoldDB" id="M8BNJ4"/>
<dbReference type="EnsemblPlants" id="EMT26575">
    <property type="protein sequence ID" value="EMT26575"/>
    <property type="gene ID" value="F775_09929"/>
</dbReference>
<evidence type="ECO:0000313" key="1">
    <source>
        <dbReference type="EnsemblPlants" id="EMT26575"/>
    </source>
</evidence>
<name>M8BNJ4_AEGTA</name>
<reference evidence="1" key="1">
    <citation type="submission" date="2015-06" db="UniProtKB">
        <authorList>
            <consortium name="EnsemblPlants"/>
        </authorList>
    </citation>
    <scope>IDENTIFICATION</scope>
</reference>
<protein>
    <submittedName>
        <fullName evidence="1">Uncharacterized protein</fullName>
    </submittedName>
</protein>
<accession>M8BNJ4</accession>
<organism evidence="1">
    <name type="scientific">Aegilops tauschii</name>
    <name type="common">Tausch's goatgrass</name>
    <name type="synonym">Aegilops squarrosa</name>
    <dbReference type="NCBI Taxonomy" id="37682"/>
    <lineage>
        <taxon>Eukaryota</taxon>
        <taxon>Viridiplantae</taxon>
        <taxon>Streptophyta</taxon>
        <taxon>Embryophyta</taxon>
        <taxon>Tracheophyta</taxon>
        <taxon>Spermatophyta</taxon>
        <taxon>Magnoliopsida</taxon>
        <taxon>Liliopsida</taxon>
        <taxon>Poales</taxon>
        <taxon>Poaceae</taxon>
        <taxon>BOP clade</taxon>
        <taxon>Pooideae</taxon>
        <taxon>Triticodae</taxon>
        <taxon>Triticeae</taxon>
        <taxon>Triticinae</taxon>
        <taxon>Aegilops</taxon>
    </lineage>
</organism>